<dbReference type="Proteomes" id="UP000002026">
    <property type="component" value="Chromosome"/>
</dbReference>
<dbReference type="KEGG" id="shi:Shel_02180"/>
<dbReference type="EMBL" id="CP001684">
    <property type="protein sequence ID" value="ACV21288.1"/>
    <property type="molecule type" value="Genomic_DNA"/>
</dbReference>
<feature type="transmembrane region" description="Helical" evidence="1">
    <location>
        <begin position="155"/>
        <end position="175"/>
    </location>
</feature>
<evidence type="ECO:0000313" key="2">
    <source>
        <dbReference type="EMBL" id="ACV21288.1"/>
    </source>
</evidence>
<dbReference type="eggNOG" id="ENOG50313E6">
    <property type="taxonomic scope" value="Bacteria"/>
</dbReference>
<organism evidence="2 3">
    <name type="scientific">Slackia heliotrinireducens (strain ATCC 29202 / DSM 20476 / NCTC 11029 / RHS 1)</name>
    <name type="common">Peptococcus heliotrinreducens</name>
    <dbReference type="NCBI Taxonomy" id="471855"/>
    <lineage>
        <taxon>Bacteria</taxon>
        <taxon>Bacillati</taxon>
        <taxon>Actinomycetota</taxon>
        <taxon>Coriobacteriia</taxon>
        <taxon>Eggerthellales</taxon>
        <taxon>Eggerthellaceae</taxon>
        <taxon>Slackia</taxon>
    </lineage>
</organism>
<reference evidence="2 3" key="1">
    <citation type="journal article" date="2009" name="Stand. Genomic Sci.">
        <title>Complete genome sequence of Slackia heliotrinireducens type strain (RHS 1).</title>
        <authorList>
            <person name="Pukall R."/>
            <person name="Lapidus A."/>
            <person name="Nolan M."/>
            <person name="Copeland A."/>
            <person name="Glavina Del Rio T."/>
            <person name="Lucas S."/>
            <person name="Chen F."/>
            <person name="Tice H."/>
            <person name="Cheng J.F."/>
            <person name="Chertkov O."/>
            <person name="Bruce D."/>
            <person name="Goodwin L."/>
            <person name="Kuske C."/>
            <person name="Brettin T."/>
            <person name="Detter J.C."/>
            <person name="Han C."/>
            <person name="Pitluck S."/>
            <person name="Pati A."/>
            <person name="Mavrommatis K."/>
            <person name="Ivanova N."/>
            <person name="Ovchinnikova G."/>
            <person name="Chen A."/>
            <person name="Palaniappan K."/>
            <person name="Schneider S."/>
            <person name="Rohde M."/>
            <person name="Chain P."/>
            <person name="D'haeseleer P."/>
            <person name="Goker M."/>
            <person name="Bristow J."/>
            <person name="Eisen J.A."/>
            <person name="Markowitz V."/>
            <person name="Kyrpides N.C."/>
            <person name="Klenk H.P."/>
            <person name="Hugenholtz P."/>
        </authorList>
    </citation>
    <scope>NUCLEOTIDE SEQUENCE [LARGE SCALE GENOMIC DNA]</scope>
    <source>
        <strain evidence="3">ATCC 29202 / DSM 20476 / NCTC 11029 / RHS 1</strain>
    </source>
</reference>
<keyword evidence="1" id="KW-0812">Transmembrane</keyword>
<feature type="transmembrane region" description="Helical" evidence="1">
    <location>
        <begin position="43"/>
        <end position="61"/>
    </location>
</feature>
<dbReference type="InterPro" id="IPR021683">
    <property type="entry name" value="DUF3267"/>
</dbReference>
<dbReference type="RefSeq" id="WP_012797399.1">
    <property type="nucleotide sequence ID" value="NC_013165.1"/>
</dbReference>
<keyword evidence="1" id="KW-1133">Transmembrane helix</keyword>
<name>C7N1J6_SLAHD</name>
<dbReference type="Pfam" id="PF11667">
    <property type="entry name" value="DUF3267"/>
    <property type="match status" value="1"/>
</dbReference>
<dbReference type="STRING" id="471855.Shel_02180"/>
<protein>
    <recommendedName>
        <fullName evidence="4">DUF3267 domain-containing protein</fullName>
    </recommendedName>
</protein>
<evidence type="ECO:0000256" key="1">
    <source>
        <dbReference type="SAM" id="Phobius"/>
    </source>
</evidence>
<evidence type="ECO:0008006" key="4">
    <source>
        <dbReference type="Google" id="ProtNLM"/>
    </source>
</evidence>
<keyword evidence="3" id="KW-1185">Reference proteome</keyword>
<dbReference type="AlphaFoldDB" id="C7N1J6"/>
<accession>C7N1J6</accession>
<sequence>MHLVYKGKFTGPDDLPVADMPERAVMFDEPDSLDGIAREAVKYTLYMCIPVVAVLVAGLLLDGTDPLAPQFALGIMLGAALSLVAAVPHEFLHAMCMPRGAQVELWTALRQGMLFVTTTHPFTKGRFIVMSALPGLVLGVIPCLVWLLIPHGTLGSAALFTFGASSFLMAAGDMLNIANALRQVPTGGTVALSGIHSYWWTD</sequence>
<dbReference type="HOGENOM" id="CLU_112802_0_0_11"/>
<feature type="transmembrane region" description="Helical" evidence="1">
    <location>
        <begin position="127"/>
        <end position="149"/>
    </location>
</feature>
<gene>
    <name evidence="2" type="ordered locus">Shel_02180</name>
</gene>
<feature type="transmembrane region" description="Helical" evidence="1">
    <location>
        <begin position="67"/>
        <end position="87"/>
    </location>
</feature>
<proteinExistence type="predicted"/>
<keyword evidence="1" id="KW-0472">Membrane</keyword>
<evidence type="ECO:0000313" key="3">
    <source>
        <dbReference type="Proteomes" id="UP000002026"/>
    </source>
</evidence>